<reference evidence="9" key="1">
    <citation type="submission" date="2021-02" db="EMBL/GenBank/DDBJ databases">
        <authorList>
            <person name="Dougan E. K."/>
            <person name="Rhodes N."/>
            <person name="Thang M."/>
            <person name="Chan C."/>
        </authorList>
    </citation>
    <scope>NUCLEOTIDE SEQUENCE</scope>
</reference>
<dbReference type="Proteomes" id="UP000626109">
    <property type="component" value="Unassembled WGS sequence"/>
</dbReference>
<feature type="transmembrane region" description="Helical" evidence="6">
    <location>
        <begin position="870"/>
        <end position="891"/>
    </location>
</feature>
<dbReference type="InterPro" id="IPR028081">
    <property type="entry name" value="Leu-bd"/>
</dbReference>
<feature type="transmembrane region" description="Helical" evidence="6">
    <location>
        <begin position="408"/>
        <end position="428"/>
    </location>
</feature>
<feature type="transmembrane region" description="Helical" evidence="6">
    <location>
        <begin position="515"/>
        <end position="537"/>
    </location>
</feature>
<evidence type="ECO:0000256" key="1">
    <source>
        <dbReference type="ARBA" id="ARBA00004370"/>
    </source>
</evidence>
<evidence type="ECO:0000313" key="9">
    <source>
        <dbReference type="EMBL" id="CAE8690910.1"/>
    </source>
</evidence>
<keyword evidence="5 6" id="KW-0472">Membrane</keyword>
<proteinExistence type="predicted"/>
<feature type="transmembrane region" description="Helical" evidence="6">
    <location>
        <begin position="440"/>
        <end position="460"/>
    </location>
</feature>
<feature type="transmembrane region" description="Helical" evidence="6">
    <location>
        <begin position="1288"/>
        <end position="1309"/>
    </location>
</feature>
<feature type="transmembrane region" description="Helical" evidence="6">
    <location>
        <begin position="680"/>
        <end position="698"/>
    </location>
</feature>
<feature type="domain" description="Amino acid transporter transmembrane" evidence="7">
    <location>
        <begin position="1146"/>
        <end position="1532"/>
    </location>
</feature>
<evidence type="ECO:0000256" key="4">
    <source>
        <dbReference type="ARBA" id="ARBA00022989"/>
    </source>
</evidence>
<dbReference type="SUPFAM" id="SSF53822">
    <property type="entry name" value="Periplasmic binding protein-like I"/>
    <property type="match status" value="1"/>
</dbReference>
<comment type="caution">
    <text evidence="9">The sequence shown here is derived from an EMBL/GenBank/DDBJ whole genome shotgun (WGS) entry which is preliminary data.</text>
</comment>
<sequence>ARDVMAEALVVARAKGARSVVAVWDASSVFQSEVCMGALWHAKSLGFQVLGNLSLDASQAISPQMRHVKALGPDLLLGCAENFRSAEEIAISARTLSFSPAGLVLTGATSPVFVQLVGAKIANYIMSPISWMPGSASPPSSCSVFGSAEGFASEYRQRWGEDALPQSAEAAAGGIALLAAVQAAGTLESEAVRTALLQLDLETFYAQLAFNADGTRRNASMLTLQVQPLGQDQPKNDRWTKSRIVSVGLDGRLSLWPMPTWEKKEIEVYPCSPGEELITQMDENGASNTCEKCSLGRYRTPLATVCEDCEPGQYGMDIGMSQCHSCPQGANCSDGYMPGGPGAMAGYYLLPYGVLSIAPCEPKELCVGGNACEGANSGILCRQCKRGFALPRFGLKRYECTECPSDRWSLGTILITVLLYVLYIWLIVKGTLSASTSIRAIHSVVLKICMNYLQLAATAFEATDFKVMLLTICGRDKADWLIPLISLPERIQYPMQWFISLDCLVAGTRFHEYQVIIMAGLTLMPLAFFLKTLLAMVRKDCVQKRMTPHLRRWWAGFSAWRNKPASLAADAELGSVDRQGDVQDDGRLPLPLREAVLSPSGQSPRTPEAWTPSRFWGGARSPAPPIHRGRDDLTPMSGFDMPFRRSRTNDDCEVVRWVSRHPQTTVFVSSMATRFVNSSIVMSFILHPVVVRMLVVGFECVELDTLRQRNDLDVNCRSDEHMKWLAWSTVGLVVYGLGTPVLLFLALFRVRKRLLRTEVRKRFGFLYNGFELKYYYFESVYMFRKVVILLFFTAPTMYVRMVLMLFTSWTFILIHVHTQPFDNRSYLCLDRLEALSLGALAATVTARLIFDVREELSGQFFEDLAKHWTVDIAIVVMPLLAHAAFISYAAWSLFRNTVLKHLALKLDVWPERMTCLQRWVLGLDNHKQKATIDEDERGLWIDTRDLTKKEQHYIFVALCDTLHRYMDSSHRVHPCDISAAVQEALVRCRRTKRRRAVRLEQLARRQRHRPGCFATLLRWQGELSLSLHGPHRPDGPHENGATCLEMLAKWMDGSHHPPSGQNDHSERALHLEMDHANRFTAEEFFDSPETFVGMGSGRLRPQAATMQAQGPNGVTTSGAELAAAPFMLQDCLSSADVAEARTPLVSSRQMILNIVTGGLGTGMLSLPWAMAGASISVGVVVIVGVIIVNLFTTSILVTAAERYQIFDLAGVLGKLPGRLGPGMQIFTNLMVWVALFGSLLSYIISIQDSVEASTFFKGTVLDHRDRVAILAGLIVLPLCFLEQRYLSFTSSMAILVNVYLVIMVCALFMQNVVGDALPAGICAVGMTQGSITMVSTMMQSVIIQMCILPMYKELEDRSPQKFGRVMLASFSILGALLILYSIAGYMAFGPCVQSNLLKSFPDGVFSKIAQLSMVFACFAVYPIMMIAMIAPIKNCSLEQFAHVPAIAIRRQKQVVASVTAGFVLASVLMALTVDQLGIVNVIDGALCLFVFVALAPGLVGLFLLDRSSTAWKASMATLITLGTILAFLGFIFLDNQPALLGDGGCFLPKSSGSISIHCPVHLASETGN</sequence>
<feature type="non-terminal residue" evidence="9">
    <location>
        <position position="1568"/>
    </location>
</feature>
<feature type="transmembrane region" description="Helical" evidence="6">
    <location>
        <begin position="1175"/>
        <end position="1197"/>
    </location>
</feature>
<name>A0A813K2I4_POLGL</name>
<evidence type="ECO:0000256" key="2">
    <source>
        <dbReference type="ARBA" id="ARBA00022692"/>
    </source>
</evidence>
<dbReference type="Pfam" id="PF13458">
    <property type="entry name" value="Peripla_BP_6"/>
    <property type="match status" value="1"/>
</dbReference>
<dbReference type="PANTHER" id="PTHR11319:SF35">
    <property type="entry name" value="OUTER MEMBRANE PROTEIN PMPC-RELATED"/>
    <property type="match status" value="1"/>
</dbReference>
<feature type="transmembrane region" description="Helical" evidence="6">
    <location>
        <begin position="1516"/>
        <end position="1533"/>
    </location>
</feature>
<feature type="transmembrane region" description="Helical" evidence="6">
    <location>
        <begin position="1329"/>
        <end position="1351"/>
    </location>
</feature>
<dbReference type="PANTHER" id="PTHR11319">
    <property type="entry name" value="G PROTEIN-COUPLED RECEPTOR-RELATED"/>
    <property type="match status" value="1"/>
</dbReference>
<dbReference type="GO" id="GO:0016020">
    <property type="term" value="C:membrane"/>
    <property type="evidence" value="ECO:0007669"/>
    <property type="project" value="UniProtKB-SubCell"/>
</dbReference>
<dbReference type="EMBL" id="CAJNNW010027340">
    <property type="protein sequence ID" value="CAE8690910.1"/>
    <property type="molecule type" value="Genomic_DNA"/>
</dbReference>
<dbReference type="InterPro" id="IPR013057">
    <property type="entry name" value="AA_transpt_TM"/>
</dbReference>
<feature type="transmembrane region" description="Helical" evidence="6">
    <location>
        <begin position="1478"/>
        <end position="1504"/>
    </location>
</feature>
<gene>
    <name evidence="9" type="ORF">PGLA2088_LOCUS27165</name>
</gene>
<evidence type="ECO:0000256" key="5">
    <source>
        <dbReference type="ARBA" id="ARBA00023136"/>
    </source>
</evidence>
<evidence type="ECO:0000256" key="6">
    <source>
        <dbReference type="SAM" id="Phobius"/>
    </source>
</evidence>
<feature type="domain" description="Leucine-binding protein" evidence="8">
    <location>
        <begin position="10"/>
        <end position="227"/>
    </location>
</feature>
<feature type="transmembrane region" description="Helical" evidence="6">
    <location>
        <begin position="1408"/>
        <end position="1432"/>
    </location>
</feature>
<evidence type="ECO:0000313" key="10">
    <source>
        <dbReference type="Proteomes" id="UP000626109"/>
    </source>
</evidence>
<feature type="transmembrane region" description="Helical" evidence="6">
    <location>
        <begin position="1266"/>
        <end position="1281"/>
    </location>
</feature>
<keyword evidence="4 6" id="KW-1133">Transmembrane helix</keyword>
<protein>
    <submittedName>
        <fullName evidence="9">Uncharacterized protein</fullName>
    </submittedName>
</protein>
<comment type="subcellular location">
    <subcellularLocation>
        <location evidence="1">Membrane</location>
    </subcellularLocation>
</comment>
<feature type="transmembrane region" description="Helical" evidence="6">
    <location>
        <begin position="1453"/>
        <end position="1472"/>
    </location>
</feature>
<dbReference type="InterPro" id="IPR028082">
    <property type="entry name" value="Peripla_BP_I"/>
</dbReference>
<feature type="transmembrane region" description="Helical" evidence="6">
    <location>
        <begin position="1363"/>
        <end position="1388"/>
    </location>
</feature>
<dbReference type="Pfam" id="PF01490">
    <property type="entry name" value="Aa_trans"/>
    <property type="match status" value="1"/>
</dbReference>
<organism evidence="9 10">
    <name type="scientific">Polarella glacialis</name>
    <name type="common">Dinoflagellate</name>
    <dbReference type="NCBI Taxonomy" id="89957"/>
    <lineage>
        <taxon>Eukaryota</taxon>
        <taxon>Sar</taxon>
        <taxon>Alveolata</taxon>
        <taxon>Dinophyceae</taxon>
        <taxon>Suessiales</taxon>
        <taxon>Suessiaceae</taxon>
        <taxon>Polarella</taxon>
    </lineage>
</organism>
<feature type="transmembrane region" description="Helical" evidence="6">
    <location>
        <begin position="1150"/>
        <end position="1169"/>
    </location>
</feature>
<evidence type="ECO:0000259" key="7">
    <source>
        <dbReference type="Pfam" id="PF01490"/>
    </source>
</evidence>
<feature type="transmembrane region" description="Helical" evidence="6">
    <location>
        <begin position="724"/>
        <end position="751"/>
    </location>
</feature>
<evidence type="ECO:0000259" key="8">
    <source>
        <dbReference type="Pfam" id="PF13458"/>
    </source>
</evidence>
<accession>A0A813K2I4</accession>
<keyword evidence="2 6" id="KW-0812">Transmembrane</keyword>
<keyword evidence="3" id="KW-0732">Signal</keyword>
<evidence type="ECO:0000256" key="3">
    <source>
        <dbReference type="ARBA" id="ARBA00022729"/>
    </source>
</evidence>
<feature type="transmembrane region" description="Helical" evidence="6">
    <location>
        <begin position="1225"/>
        <end position="1246"/>
    </location>
</feature>
<dbReference type="Gene3D" id="3.40.50.2300">
    <property type="match status" value="2"/>
</dbReference>